<organism evidence="4 5">
    <name type="scientific">Amaricoccus solimangrovi</name>
    <dbReference type="NCBI Taxonomy" id="2589815"/>
    <lineage>
        <taxon>Bacteria</taxon>
        <taxon>Pseudomonadati</taxon>
        <taxon>Pseudomonadota</taxon>
        <taxon>Alphaproteobacteria</taxon>
        <taxon>Rhodobacterales</taxon>
        <taxon>Paracoccaceae</taxon>
        <taxon>Amaricoccus</taxon>
    </lineage>
</organism>
<evidence type="ECO:0000256" key="1">
    <source>
        <dbReference type="ARBA" id="ARBA00010996"/>
    </source>
</evidence>
<dbReference type="RefSeq" id="WP_140453873.1">
    <property type="nucleotide sequence ID" value="NZ_VFRP01000007.1"/>
</dbReference>
<proteinExistence type="inferred from homology"/>
<evidence type="ECO:0000313" key="5">
    <source>
        <dbReference type="Proteomes" id="UP000319255"/>
    </source>
</evidence>
<feature type="binding site" evidence="2">
    <location>
        <position position="70"/>
    </location>
    <ligand>
        <name>Cu cation</name>
        <dbReference type="ChEBI" id="CHEBI:23378"/>
    </ligand>
</feature>
<dbReference type="EMBL" id="VFRP01000007">
    <property type="protein sequence ID" value="TPE51437.1"/>
    <property type="molecule type" value="Genomic_DNA"/>
</dbReference>
<dbReference type="InterPro" id="IPR003782">
    <property type="entry name" value="SCO1/SenC"/>
</dbReference>
<dbReference type="Pfam" id="PF02630">
    <property type="entry name" value="SCO1-SenC"/>
    <property type="match status" value="1"/>
</dbReference>
<feature type="binding site" evidence="2">
    <location>
        <position position="74"/>
    </location>
    <ligand>
        <name>Cu cation</name>
        <dbReference type="ChEBI" id="CHEBI:23378"/>
    </ligand>
</feature>
<dbReference type="GO" id="GO:0046872">
    <property type="term" value="F:metal ion binding"/>
    <property type="evidence" value="ECO:0007669"/>
    <property type="project" value="UniProtKB-KW"/>
</dbReference>
<evidence type="ECO:0000313" key="4">
    <source>
        <dbReference type="EMBL" id="TPE51437.1"/>
    </source>
</evidence>
<keyword evidence="5" id="KW-1185">Reference proteome</keyword>
<comment type="similarity">
    <text evidence="1">Belongs to the SCO1/2 family.</text>
</comment>
<accession>A0A501WVM7</accession>
<name>A0A501WVM7_9RHOB</name>
<feature type="binding site" evidence="2">
    <location>
        <position position="157"/>
    </location>
    <ligand>
        <name>Cu cation</name>
        <dbReference type="ChEBI" id="CHEBI:23378"/>
    </ligand>
</feature>
<dbReference type="InterPro" id="IPR036249">
    <property type="entry name" value="Thioredoxin-like_sf"/>
</dbReference>
<feature type="disulfide bond" description="Redox-active" evidence="3">
    <location>
        <begin position="70"/>
        <end position="74"/>
    </location>
</feature>
<evidence type="ECO:0000256" key="2">
    <source>
        <dbReference type="PIRSR" id="PIRSR603782-1"/>
    </source>
</evidence>
<gene>
    <name evidence="4" type="ORF">FJM51_09365</name>
</gene>
<comment type="caution">
    <text evidence="4">The sequence shown here is derived from an EMBL/GenBank/DDBJ whole genome shotgun (WGS) entry which is preliminary data.</text>
</comment>
<dbReference type="CDD" id="cd02968">
    <property type="entry name" value="SCO"/>
    <property type="match status" value="1"/>
</dbReference>
<dbReference type="Proteomes" id="UP000319255">
    <property type="component" value="Unassembled WGS sequence"/>
</dbReference>
<keyword evidence="3" id="KW-1015">Disulfide bond</keyword>
<dbReference type="SUPFAM" id="SSF52833">
    <property type="entry name" value="Thioredoxin-like"/>
    <property type="match status" value="1"/>
</dbReference>
<dbReference type="OrthoDB" id="9790194at2"/>
<dbReference type="AlphaFoldDB" id="A0A501WVM7"/>
<reference evidence="4 5" key="1">
    <citation type="submission" date="2019-06" db="EMBL/GenBank/DDBJ databases">
        <title>A novel bacterium of genus Amaricoccus, isolated from marine sediment.</title>
        <authorList>
            <person name="Huang H."/>
            <person name="Mo K."/>
            <person name="Hu Y."/>
        </authorList>
    </citation>
    <scope>NUCLEOTIDE SEQUENCE [LARGE SCALE GENOMIC DNA]</scope>
    <source>
        <strain evidence="4 5">HB172011</strain>
    </source>
</reference>
<sequence>MGRGAFERILVAAAALAAVAAAVLFLRAPDPEAGAPGRGGYALTATDGSTFTEASLEGHPSAVFFGFTHCPDICPTTLGEIGTWREELGAEARDLRFWFVTVDPERDSVDGLRDYLSWSPGVTGAGGTRAEVDEALAAFRVYARKVPLSDGGYTMDHSSFVMLFDRDGRFVRNIGYREETGSAVAKLRALIGAGAG</sequence>
<keyword evidence="2" id="KW-0479">Metal-binding</keyword>
<protein>
    <submittedName>
        <fullName evidence="4">SCO family protein</fullName>
    </submittedName>
</protein>
<dbReference type="PANTHER" id="PTHR12151">
    <property type="entry name" value="ELECTRON TRANSPORT PROTIN SCO1/SENC FAMILY MEMBER"/>
    <property type="match status" value="1"/>
</dbReference>
<dbReference type="PANTHER" id="PTHR12151:SF25">
    <property type="entry name" value="LINALOOL DEHYDRATASE_ISOMERASE DOMAIN-CONTAINING PROTEIN"/>
    <property type="match status" value="1"/>
</dbReference>
<keyword evidence="2" id="KW-0186">Copper</keyword>
<dbReference type="Gene3D" id="3.40.30.10">
    <property type="entry name" value="Glutaredoxin"/>
    <property type="match status" value="1"/>
</dbReference>
<evidence type="ECO:0000256" key="3">
    <source>
        <dbReference type="PIRSR" id="PIRSR603782-2"/>
    </source>
</evidence>